<feature type="repeat" description="TPR" evidence="1">
    <location>
        <begin position="542"/>
        <end position="575"/>
    </location>
</feature>
<feature type="region of interest" description="Disordered" evidence="2">
    <location>
        <begin position="331"/>
        <end position="355"/>
    </location>
</feature>
<dbReference type="PRINTS" id="PR00625">
    <property type="entry name" value="JDOMAIN"/>
</dbReference>
<dbReference type="Proteomes" id="UP000037460">
    <property type="component" value="Unassembled WGS sequence"/>
</dbReference>
<dbReference type="Pfam" id="PF00226">
    <property type="entry name" value="DnaJ"/>
    <property type="match status" value="1"/>
</dbReference>
<keyword evidence="1" id="KW-0802">TPR repeat</keyword>
<evidence type="ECO:0000256" key="2">
    <source>
        <dbReference type="SAM" id="MobiDB-lite"/>
    </source>
</evidence>
<dbReference type="CDD" id="cd06257">
    <property type="entry name" value="DnaJ"/>
    <property type="match status" value="1"/>
</dbReference>
<organism evidence="4 5">
    <name type="scientific">Chrysochromulina tobinii</name>
    <dbReference type="NCBI Taxonomy" id="1460289"/>
    <lineage>
        <taxon>Eukaryota</taxon>
        <taxon>Haptista</taxon>
        <taxon>Haptophyta</taxon>
        <taxon>Prymnesiophyceae</taxon>
        <taxon>Prymnesiales</taxon>
        <taxon>Chrysochromulinaceae</taxon>
        <taxon>Chrysochromulina</taxon>
    </lineage>
</organism>
<dbReference type="Gene3D" id="1.25.40.10">
    <property type="entry name" value="Tetratricopeptide repeat domain"/>
    <property type="match status" value="4"/>
</dbReference>
<name>A0A0M0K3U6_9EUKA</name>
<dbReference type="InterPro" id="IPR019734">
    <property type="entry name" value="TPR_rpt"/>
</dbReference>
<dbReference type="EMBL" id="JWZX01001495">
    <property type="protein sequence ID" value="KOO33536.1"/>
    <property type="molecule type" value="Genomic_DNA"/>
</dbReference>
<comment type="caution">
    <text evidence="4">The sequence shown here is derived from an EMBL/GenBank/DDBJ whole genome shotgun (WGS) entry which is preliminary data.</text>
</comment>
<dbReference type="SMART" id="SM00028">
    <property type="entry name" value="TPR"/>
    <property type="match status" value="10"/>
</dbReference>
<feature type="compositionally biased region" description="Low complexity" evidence="2">
    <location>
        <begin position="339"/>
        <end position="355"/>
    </location>
</feature>
<dbReference type="Gene3D" id="1.10.287.110">
    <property type="entry name" value="DnaJ domain"/>
    <property type="match status" value="1"/>
</dbReference>
<dbReference type="OrthoDB" id="1937402at2759"/>
<dbReference type="PROSITE" id="PS50005">
    <property type="entry name" value="TPR"/>
    <property type="match status" value="2"/>
</dbReference>
<dbReference type="Pfam" id="PF13432">
    <property type="entry name" value="TPR_16"/>
    <property type="match status" value="3"/>
</dbReference>
<keyword evidence="5" id="KW-1185">Reference proteome</keyword>
<evidence type="ECO:0000259" key="3">
    <source>
        <dbReference type="PROSITE" id="PS50076"/>
    </source>
</evidence>
<feature type="repeat" description="TPR" evidence="1">
    <location>
        <begin position="356"/>
        <end position="389"/>
    </location>
</feature>
<sequence length="699" mass="75514">MATLASLQARLDALQCDYDELSATLGQPLPPAAALKDAGARIPVLDGHAALLQTRVDAVSVGDDLELRSARKALVDASAALGERVQHLPDLLATRVGAVAARYKEEGNDKYKAKQYDAAIRCYTDAIGVDRRNVTFWCNRSACYQAKAEWRLALADAKEAAALNVNAPKAYLFQVKPLLQLGEVQEAAKVLQGAPIALRDGNAELVALSATVQSELKAAGNAAFKAAQHDSALQMYSLAIALDGSQAVYYSNRCAVYQAKRLWREALADASQAIKLDALFVKGHLHLGKIWMQQQRYEEAKEAVQRGLTALQEAGQNSACAPLNELLQGDGPSGGASGGIPSSGASPGSSSSTARAAALQELGTARYKAGDYAEALKLYSQAIGTEPSNGALYGNRAACWMMLSKFERAVTDCAEGLRYEKQAELGKLRGRQATALTRLGKLERAADVLQQGVAKGGEHVEALRAQLQALSTVQAHLAVGRQALDESNWTKAKRSLLEVIAGGVSDEPKLLLLLSKALLALKEPVEAARQAQKALALDENDLEAYVLRADALVAMGLSDKAMRVLREALQRDPDNQAAATKLKKLKRQSVLQKAAEAQFFVKKSEREDLYALLGVKGVGSKASEKEIRGAYKRAALEWHPDKHSDKGEEERKAAEAKFKKLGEALDVLTDEFKRKLWDEGHDLESIEQQVQMRAQGHRH</sequence>
<evidence type="ECO:0000313" key="5">
    <source>
        <dbReference type="Proteomes" id="UP000037460"/>
    </source>
</evidence>
<dbReference type="InterPro" id="IPR011990">
    <property type="entry name" value="TPR-like_helical_dom_sf"/>
</dbReference>
<dbReference type="Pfam" id="PF13428">
    <property type="entry name" value="TPR_14"/>
    <property type="match status" value="1"/>
</dbReference>
<dbReference type="InterPro" id="IPR036869">
    <property type="entry name" value="J_dom_sf"/>
</dbReference>
<proteinExistence type="predicted"/>
<dbReference type="InterPro" id="IPR001623">
    <property type="entry name" value="DnaJ_domain"/>
</dbReference>
<accession>A0A0M0K3U6</accession>
<feature type="domain" description="J" evidence="3">
    <location>
        <begin position="608"/>
        <end position="681"/>
    </location>
</feature>
<dbReference type="PROSITE" id="PS50076">
    <property type="entry name" value="DNAJ_2"/>
    <property type="match status" value="1"/>
</dbReference>
<gene>
    <name evidence="4" type="ORF">Ctob_015036</name>
</gene>
<dbReference type="SMART" id="SM00271">
    <property type="entry name" value="DnaJ"/>
    <property type="match status" value="1"/>
</dbReference>
<dbReference type="PROSITE" id="PS50293">
    <property type="entry name" value="TPR_REGION"/>
    <property type="match status" value="1"/>
</dbReference>
<evidence type="ECO:0000256" key="1">
    <source>
        <dbReference type="PROSITE-ProRule" id="PRU00339"/>
    </source>
</evidence>
<reference evidence="5" key="1">
    <citation type="journal article" date="2015" name="PLoS Genet.">
        <title>Genome Sequence and Transcriptome Analyses of Chrysochromulina tobin: Metabolic Tools for Enhanced Algal Fitness in the Prominent Order Prymnesiales (Haptophyceae).</title>
        <authorList>
            <person name="Hovde B.T."/>
            <person name="Deodato C.R."/>
            <person name="Hunsperger H.M."/>
            <person name="Ryken S.A."/>
            <person name="Yost W."/>
            <person name="Jha R.K."/>
            <person name="Patterson J."/>
            <person name="Monnat R.J. Jr."/>
            <person name="Barlow S.B."/>
            <person name="Starkenburg S.R."/>
            <person name="Cattolico R.A."/>
        </authorList>
    </citation>
    <scope>NUCLEOTIDE SEQUENCE</scope>
    <source>
        <strain evidence="5">CCMP291</strain>
    </source>
</reference>
<protein>
    <submittedName>
        <fullName evidence="4">Ion channel</fullName>
    </submittedName>
</protein>
<dbReference type="InterPro" id="IPR052758">
    <property type="entry name" value="SRC_co-chaperone"/>
</dbReference>
<dbReference type="SUPFAM" id="SSF46565">
    <property type="entry name" value="Chaperone J-domain"/>
    <property type="match status" value="1"/>
</dbReference>
<dbReference type="PANTHER" id="PTHR44200">
    <property type="entry name" value="DNAJ HOMOLOG SUBFAMILY C MEMBER 7"/>
    <property type="match status" value="1"/>
</dbReference>
<dbReference type="AlphaFoldDB" id="A0A0M0K3U6"/>
<dbReference type="SUPFAM" id="SSF48452">
    <property type="entry name" value="TPR-like"/>
    <property type="match status" value="4"/>
</dbReference>
<evidence type="ECO:0000313" key="4">
    <source>
        <dbReference type="EMBL" id="KOO33536.1"/>
    </source>
</evidence>
<dbReference type="PANTHER" id="PTHR44200:SF1">
    <property type="entry name" value="DNAJ HOMOLOG SUBFAMILY C MEMBER 7"/>
    <property type="match status" value="1"/>
</dbReference>